<keyword evidence="3" id="KW-1185">Reference proteome</keyword>
<organism evidence="2 3">
    <name type="scientific">Pseudomonas morbosilactucae</name>
    <dbReference type="NCBI Taxonomy" id="2938197"/>
    <lineage>
        <taxon>Bacteria</taxon>
        <taxon>Pseudomonadati</taxon>
        <taxon>Pseudomonadota</taxon>
        <taxon>Gammaproteobacteria</taxon>
        <taxon>Pseudomonadales</taxon>
        <taxon>Pseudomonadaceae</taxon>
        <taxon>Pseudomonas</taxon>
    </lineage>
</organism>
<proteinExistence type="predicted"/>
<evidence type="ECO:0000313" key="3">
    <source>
        <dbReference type="Proteomes" id="UP001155163"/>
    </source>
</evidence>
<accession>A0ABT0JAQ1</accession>
<dbReference type="InterPro" id="IPR025904">
    <property type="entry name" value="Tubulin-like"/>
</dbReference>
<dbReference type="Pfam" id="PF14237">
    <property type="entry name" value="GYF_2"/>
    <property type="match status" value="1"/>
</dbReference>
<reference evidence="2 3" key="2">
    <citation type="journal article" date="2023" name="Plant Pathol.">
        <title>Dismantling and reorganizing Pseudomonas marginalis sensu#lato.</title>
        <authorList>
            <person name="Sawada H."/>
            <person name="Fujikawa T."/>
            <person name="Satou M."/>
        </authorList>
    </citation>
    <scope>NUCLEOTIDE SEQUENCE [LARGE SCALE GENOMIC DNA]</scope>
    <source>
        <strain evidence="2 3">MAFF 302046</strain>
    </source>
</reference>
<evidence type="ECO:0000313" key="2">
    <source>
        <dbReference type="EMBL" id="MCK9812966.1"/>
    </source>
</evidence>
<dbReference type="InterPro" id="IPR025640">
    <property type="entry name" value="GYF_2"/>
</dbReference>
<gene>
    <name evidence="2" type="ORF">M1B35_02055</name>
</gene>
<name>A0ABT0JAQ1_9PSED</name>
<feature type="domain" description="GYF" evidence="1">
    <location>
        <begin position="721"/>
        <end position="770"/>
    </location>
</feature>
<evidence type="ECO:0000259" key="1">
    <source>
        <dbReference type="Pfam" id="PF14237"/>
    </source>
</evidence>
<sequence length="788" mass="88273">MTESGYEVRPTLFIALGNTGSRVGLHLRKRLLATSWREGQRIERLADFPLARFIRFHPSDFQVWERGLEPAQPEACFRIDEIISGPFDPEAELDSPDVAKWSPLTSQTMKHWGIEPMKYHRLRGFSRLYCLTQAEQIRARVRQALHHLHTCDPTQDAEVQRLGLNVSRDRINIVIIASAAGSYGSGSFLQVGDLVRQTLAEQNIPGRIALHLLLAGGAMHIEPERAQAQSYAALMELETRGRGYTTAHDDNPEGPFDDLYVFDTCNLAQRRCEEPEDLPLMLGDMLFNDLANPPLSEKKWIMSSIHRQYTIRSHRVELPEEFENTPALRNPMSYSSQGHAELYATYRPDGLADLHLSGHAQPLLSGLMAPQEGEDPLLALLAGLTAQDLRRVLSLWLEQAMPWANLELEPGRGTNPSGYLCLLSVPQPAEFRRLYGELLSQCLPALPGLRPNDLQFIDCQVSGRLVASMRLSGFAMNALRDLPDYLANYRKQAQQRPLHVNKYANCHPLIFDQAHYLALARDLRLYLQAIALGELTRTPGQAYEFMDQGEAFGIGTEPAIRQYGLRAPHRQLLSTRVQARLSQPRPALLAALCALFEYLGHDAYKSLRVVDENGIAEPACSLPRELSAILRSESFRLLREQAPEHAEALIEQAQNQLPAITRSISGSKGDVYVSEVVLHHSEKLQLRPECFDPGWLEALFNPRIQAAQAAAQHARDSQARYHLNVGGVEYGPYSFLELQHYVSTGQITRHSLLWRPGLSQWSVAETQAELAGLFTPPAAPPSEPPMPG</sequence>
<comment type="caution">
    <text evidence="2">The sequence shown here is derived from an EMBL/GenBank/DDBJ whole genome shotgun (WGS) entry which is preliminary data.</text>
</comment>
<reference evidence="2 3" key="1">
    <citation type="journal article" date="2022" name="Int. J. Syst. Evol. Microbiol.">
        <title>Pseudomonas aegrilactucae sp. nov. and Pseudomonas morbosilactucae sp. nov., pathogens causing bacterial rot of lettuce in Japan.</title>
        <authorList>
            <person name="Sawada H."/>
            <person name="Fujikawa T."/>
            <person name="Satou M."/>
        </authorList>
    </citation>
    <scope>NUCLEOTIDE SEQUENCE [LARGE SCALE GENOMIC DNA]</scope>
    <source>
        <strain evidence="2 3">MAFF 302046</strain>
    </source>
</reference>
<dbReference type="Pfam" id="PF13809">
    <property type="entry name" value="Tubulin_2"/>
    <property type="match status" value="1"/>
</dbReference>
<dbReference type="EMBL" id="JALQCX010000005">
    <property type="protein sequence ID" value="MCK9812966.1"/>
    <property type="molecule type" value="Genomic_DNA"/>
</dbReference>
<dbReference type="RefSeq" id="WP_268261094.1">
    <property type="nucleotide sequence ID" value="NZ_JALQCX010000005.1"/>
</dbReference>
<dbReference type="Proteomes" id="UP001155163">
    <property type="component" value="Unassembled WGS sequence"/>
</dbReference>
<protein>
    <submittedName>
        <fullName evidence="2">GYF domain-containing protein</fullName>
    </submittedName>
</protein>